<feature type="signal peptide" evidence="1">
    <location>
        <begin position="1"/>
        <end position="22"/>
    </location>
</feature>
<keyword evidence="3" id="KW-1185">Reference proteome</keyword>
<name>A0A9X1F343_9SPHN</name>
<dbReference type="AlphaFoldDB" id="A0A9X1F343"/>
<evidence type="ECO:0000256" key="1">
    <source>
        <dbReference type="SAM" id="SignalP"/>
    </source>
</evidence>
<keyword evidence="1" id="KW-0732">Signal</keyword>
<evidence type="ECO:0000313" key="3">
    <source>
        <dbReference type="Proteomes" id="UP001138681"/>
    </source>
</evidence>
<proteinExistence type="predicted"/>
<protein>
    <submittedName>
        <fullName evidence="2">Methylamine utilization protein</fullName>
    </submittedName>
</protein>
<dbReference type="RefSeq" id="WP_218404622.1">
    <property type="nucleotide sequence ID" value="NZ_JAGSPC010000001.1"/>
</dbReference>
<dbReference type="EMBL" id="JAGSPC010000001">
    <property type="protein sequence ID" value="MBV7259392.1"/>
    <property type="molecule type" value="Genomic_DNA"/>
</dbReference>
<accession>A0A9X1F343</accession>
<evidence type="ECO:0000313" key="2">
    <source>
        <dbReference type="EMBL" id="MBV7259392.1"/>
    </source>
</evidence>
<feature type="chain" id="PRO_5040719604" evidence="1">
    <location>
        <begin position="23"/>
        <end position="205"/>
    </location>
</feature>
<comment type="caution">
    <text evidence="2">The sequence shown here is derived from an EMBL/GenBank/DDBJ whole genome shotgun (WGS) entry which is preliminary data.</text>
</comment>
<gene>
    <name evidence="2" type="ORF">KCG46_07390</name>
</gene>
<sequence length="205" mass="22890">MLFFRSILAFCLIGVFTGYALAASSSTSLRVQVTDERGVPVRDAVVELMPDGGWSGSIQFPWRMAMAQRNQQFTPGTLVVAKGSTVAFPNLDHVRHSVYSFSKPARFEIDLYGRDQTRSYKFAVAGSVKLGCNIHDNMRGYIRVTETPFAGKTDRNGYITLRSMPAGNAKLTVWHPRLRAPRNEKSSSVRISTGDQSRKVKVRLR</sequence>
<dbReference type="Proteomes" id="UP001138681">
    <property type="component" value="Unassembled WGS sequence"/>
</dbReference>
<organism evidence="2 3">
    <name type="scientific">Erythrobacter crassostreae</name>
    <dbReference type="NCBI Taxonomy" id="2828328"/>
    <lineage>
        <taxon>Bacteria</taxon>
        <taxon>Pseudomonadati</taxon>
        <taxon>Pseudomonadota</taxon>
        <taxon>Alphaproteobacteria</taxon>
        <taxon>Sphingomonadales</taxon>
        <taxon>Erythrobacteraceae</taxon>
        <taxon>Erythrobacter/Porphyrobacter group</taxon>
        <taxon>Erythrobacter</taxon>
    </lineage>
</organism>
<reference evidence="2" key="1">
    <citation type="submission" date="2021-04" db="EMBL/GenBank/DDBJ databases">
        <authorList>
            <person name="Pira H."/>
            <person name="Risdian C."/>
            <person name="Wink J."/>
        </authorList>
    </citation>
    <scope>NUCLEOTIDE SEQUENCE</scope>
    <source>
        <strain evidence="2">WH158</strain>
    </source>
</reference>